<protein>
    <submittedName>
        <fullName evidence="4">Xanthine dehydrogenase YagR molybdenum-binding subunit</fullName>
    </submittedName>
</protein>
<dbReference type="PANTHER" id="PTHR11908">
    <property type="entry name" value="XANTHINE DEHYDROGENASE"/>
    <property type="match status" value="1"/>
</dbReference>
<evidence type="ECO:0000256" key="2">
    <source>
        <dbReference type="ARBA" id="ARBA00023002"/>
    </source>
</evidence>
<dbReference type="RefSeq" id="WP_089663509.1">
    <property type="nucleotide sequence ID" value="NZ_LT629745.1"/>
</dbReference>
<evidence type="ECO:0000259" key="3">
    <source>
        <dbReference type="SMART" id="SM01008"/>
    </source>
</evidence>
<evidence type="ECO:0000313" key="4">
    <source>
        <dbReference type="EMBL" id="SDS36628.1"/>
    </source>
</evidence>
<dbReference type="InterPro" id="IPR008274">
    <property type="entry name" value="AldOxase/xan_DH_MoCoBD1"/>
</dbReference>
<reference evidence="4 5" key="1">
    <citation type="submission" date="2016-10" db="EMBL/GenBank/DDBJ databases">
        <authorList>
            <person name="Varghese N."/>
            <person name="Submissions S."/>
        </authorList>
    </citation>
    <scope>NUCLEOTIDE SEQUENCE [LARGE SCALE GENOMIC DNA]</scope>
    <source>
        <strain evidence="4 5">Mar_2010_102</strain>
    </source>
</reference>
<dbReference type="InterPro" id="IPR046867">
    <property type="entry name" value="AldOxase/xan_DH_MoCoBD2"/>
</dbReference>
<dbReference type="Pfam" id="PF02738">
    <property type="entry name" value="MoCoBD_1"/>
    <property type="match status" value="1"/>
</dbReference>
<dbReference type="InterPro" id="IPR000674">
    <property type="entry name" value="Ald_Oxase/Xan_DH_a/b"/>
</dbReference>
<organism evidence="4 5">
    <name type="scientific">Christiangramia echinicola</name>
    <dbReference type="NCBI Taxonomy" id="279359"/>
    <lineage>
        <taxon>Bacteria</taxon>
        <taxon>Pseudomonadati</taxon>
        <taxon>Bacteroidota</taxon>
        <taxon>Flavobacteriia</taxon>
        <taxon>Flavobacteriales</taxon>
        <taxon>Flavobacteriaceae</taxon>
        <taxon>Christiangramia</taxon>
    </lineage>
</organism>
<dbReference type="AlphaFoldDB" id="A0A1H1RLQ2"/>
<sequence length="731" mass="80094">MDYFFDKPIANFATRRVEAEEKVTGKGKYSAEYDFPNLVHGVFVGSTIPSGKIASLDLEEAKSIPGVIDIITHQNRPEVPGLKGDDAKFMFKLFHTDNIFFDDQPIALVLAETLEDATYAATFVKAEYSESNFNTNFHETKDSQEPEDIMDEKGSLESWEKAEFIVDQEFKIAMEVHNPMEPHATIANWKDDELTLYDKSQNVYGVQSQVAKIFNIDPDKIRVISEFVGGGFGSGLLVWPNTIAAAMASKHLNRPVKIVLTRPQMFTNVGYRPESWQRFKIGADENGKFLGAFHQAKHATSSHTGHTDNITGLTRKHYSFPNIKTEQAQIQLNISKPTWMRGPGDASGAFAIESAVDELSEKLNMDPVDLRLKNLSKTDMYGKPWSTNYLNECLQIGAERINWKQNRKSNPGEIKEGNWNIGYGMAVGFWNAGRKDSDAAIEMKPDGSIVVRSAMTDIGTGTGTAMQNMAHTFLGLPKEKISIELGDSDLPYAPTQGGSWGLSSLSGGVAAACKSLKTKLAEYAYGSKFIKGQGNLKLLKLDAKGIRMEDDSLEPVSYESIFSQNNIQVINIEESSSPGKEAEDYGFCSSAAHYVKVKVNQLTGDIKVLEMVSVADGGKIINNKAAANQIIGAAIGGIGMALMEEQKFDNNHGRLIGNDLAGYHFPCNADAPMIDVSFIDKPDYNRNPAGAKGLGEVGIIGCAAAITNAIYNATGKRMRDLPVTPDKILMA</sequence>
<evidence type="ECO:0000313" key="5">
    <source>
        <dbReference type="Proteomes" id="UP000198858"/>
    </source>
</evidence>
<dbReference type="GO" id="GO:0005506">
    <property type="term" value="F:iron ion binding"/>
    <property type="evidence" value="ECO:0007669"/>
    <property type="project" value="InterPro"/>
</dbReference>
<accession>A0A1H1RLQ2</accession>
<dbReference type="Gene3D" id="3.30.365.10">
    <property type="entry name" value="Aldehyde oxidase/xanthine dehydrogenase, molybdopterin binding domain"/>
    <property type="match status" value="4"/>
</dbReference>
<proteinExistence type="predicted"/>
<dbReference type="InterPro" id="IPR016208">
    <property type="entry name" value="Ald_Oxase/xanthine_DH-like"/>
</dbReference>
<dbReference type="SUPFAM" id="SSF56003">
    <property type="entry name" value="Molybdenum cofactor-binding domain"/>
    <property type="match status" value="1"/>
</dbReference>
<dbReference type="STRING" id="1250231.SAMN04488552_2943"/>
<feature type="domain" description="Aldehyde oxidase/xanthine dehydrogenase a/b hammerhead" evidence="3">
    <location>
        <begin position="24"/>
        <end position="132"/>
    </location>
</feature>
<dbReference type="InterPro" id="IPR036856">
    <property type="entry name" value="Ald_Oxase/Xan_DH_a/b_sf"/>
</dbReference>
<dbReference type="EMBL" id="LT629745">
    <property type="protein sequence ID" value="SDS36628.1"/>
    <property type="molecule type" value="Genomic_DNA"/>
</dbReference>
<dbReference type="PANTHER" id="PTHR11908:SF132">
    <property type="entry name" value="ALDEHYDE OXIDASE 1-RELATED"/>
    <property type="match status" value="1"/>
</dbReference>
<name>A0A1H1RLQ2_9FLAO</name>
<dbReference type="InterPro" id="IPR037165">
    <property type="entry name" value="AldOxase/xan_DH_Mopterin-bd_sf"/>
</dbReference>
<dbReference type="Pfam" id="PF20256">
    <property type="entry name" value="MoCoBD_2"/>
    <property type="match status" value="1"/>
</dbReference>
<dbReference type="GO" id="GO:0016491">
    <property type="term" value="F:oxidoreductase activity"/>
    <property type="evidence" value="ECO:0007669"/>
    <property type="project" value="UniProtKB-KW"/>
</dbReference>
<dbReference type="SUPFAM" id="SSF54665">
    <property type="entry name" value="CO dehydrogenase molybdoprotein N-domain-like"/>
    <property type="match status" value="1"/>
</dbReference>
<keyword evidence="5" id="KW-1185">Reference proteome</keyword>
<dbReference type="Gene3D" id="3.90.1170.50">
    <property type="entry name" value="Aldehyde oxidase/xanthine dehydrogenase, a/b hammerhead"/>
    <property type="match status" value="1"/>
</dbReference>
<dbReference type="Proteomes" id="UP000198858">
    <property type="component" value="Chromosome I"/>
</dbReference>
<dbReference type="Pfam" id="PF01315">
    <property type="entry name" value="Ald_Xan_dh_C"/>
    <property type="match status" value="1"/>
</dbReference>
<gene>
    <name evidence="4" type="ORF">SAMN04488552_2943</name>
</gene>
<dbReference type="SMART" id="SM01008">
    <property type="entry name" value="Ald_Xan_dh_C"/>
    <property type="match status" value="1"/>
</dbReference>
<evidence type="ECO:0000256" key="1">
    <source>
        <dbReference type="ARBA" id="ARBA00022505"/>
    </source>
</evidence>
<keyword evidence="2" id="KW-0560">Oxidoreductase</keyword>
<keyword evidence="1" id="KW-0500">Molybdenum</keyword>